<accession>E1IFL0</accession>
<comment type="caution">
    <text evidence="4">The sequence shown here is derived from an EMBL/GenBank/DDBJ whole genome shotgun (WGS) entry which is preliminary data.</text>
</comment>
<protein>
    <submittedName>
        <fullName evidence="4">ATPase involved in chromosome partitioning-like protein</fullName>
    </submittedName>
</protein>
<dbReference type="InterPro" id="IPR040612">
    <property type="entry name" value="ArsA_HSP20-like"/>
</dbReference>
<dbReference type="HOGENOM" id="CLU_040761_1_0_0"/>
<feature type="domain" description="ArsA HSP20-like" evidence="3">
    <location>
        <begin position="317"/>
        <end position="373"/>
    </location>
</feature>
<dbReference type="SUPFAM" id="SSF52540">
    <property type="entry name" value="P-loop containing nucleoside triphosphate hydrolases"/>
    <property type="match status" value="1"/>
</dbReference>
<dbReference type="PANTHER" id="PTHR10803">
    <property type="entry name" value="ARSENICAL PUMP-DRIVING ATPASE ARSENITE-TRANSLOCATING ATPASE"/>
    <property type="match status" value="1"/>
</dbReference>
<dbReference type="Pfam" id="PF02374">
    <property type="entry name" value="ArsA_ATPase"/>
    <property type="match status" value="1"/>
</dbReference>
<gene>
    <name evidence="4" type="ORF">OSCT_2111</name>
</gene>
<dbReference type="AlphaFoldDB" id="E1IFL0"/>
<evidence type="ECO:0000256" key="1">
    <source>
        <dbReference type="ARBA" id="ARBA00011040"/>
    </source>
</evidence>
<dbReference type="InterPro" id="IPR027417">
    <property type="entry name" value="P-loop_NTPase"/>
</dbReference>
<name>E1IFL0_9CHLR</name>
<dbReference type="PANTHER" id="PTHR10803:SF3">
    <property type="entry name" value="ATPASE GET3"/>
    <property type="match status" value="1"/>
</dbReference>
<proteinExistence type="inferred from homology"/>
<keyword evidence="5" id="KW-1185">Reference proteome</keyword>
<feature type="domain" description="ArsA/GET3 Anion-transporting ATPase-like" evidence="2">
    <location>
        <begin position="2"/>
        <end position="243"/>
    </location>
</feature>
<organism evidence="4 5">
    <name type="scientific">Oscillochloris trichoides DG-6</name>
    <dbReference type="NCBI Taxonomy" id="765420"/>
    <lineage>
        <taxon>Bacteria</taxon>
        <taxon>Bacillati</taxon>
        <taxon>Chloroflexota</taxon>
        <taxon>Chloroflexia</taxon>
        <taxon>Chloroflexales</taxon>
        <taxon>Chloroflexineae</taxon>
        <taxon>Oscillochloridaceae</taxon>
        <taxon>Oscillochloris</taxon>
    </lineage>
</organism>
<sequence>MILIFVGSGGGTTATAAAATAATAAAAGRRALIASIGPSHSINALVGVAAATAPHPIAPGLDFWALDALNDLSAVWGELRNRVSTLANLPINGDELPIIPGSDLFLAVARLRLMAPNYDLICLDAGHHDSLLRALVVPDTFRWVVRLLLGLDRGPGRSSSSISRALLPSAIMPFDWIAQVQEARVQLEHLRDETVNPTALRVRYVLRPDRSGLEEALNALPAIQLFGLLVEQIIVGPLLPEGVLALGPLIAEQRQILADAARFWGGLPQRRLEIAATPGSVPGLTALGAALYPDGQVLPHTDATTPLRIVGPPDPHVAIDLPGLRREALGLTVSGDELIVRAGPYRRHILMPEGLREGVAIRAARQGDTLIVRPRTG</sequence>
<reference evidence="4 5" key="1">
    <citation type="journal article" date="2011" name="J. Bacteriol.">
        <title>Draft genome sequence of the anoxygenic filamentous phototrophic bacterium Oscillochloris trichoides subsp. DG-6.</title>
        <authorList>
            <person name="Kuznetsov B.B."/>
            <person name="Ivanovsky R.N."/>
            <person name="Keppen O.I."/>
            <person name="Sukhacheva M.V."/>
            <person name="Bumazhkin B.K."/>
            <person name="Patutina E.O."/>
            <person name="Beletsky A.V."/>
            <person name="Mardanov A.V."/>
            <person name="Baslerov R.V."/>
            <person name="Panteleeva A.N."/>
            <person name="Kolganova T.V."/>
            <person name="Ravin N.V."/>
            <person name="Skryabin K.G."/>
        </authorList>
    </citation>
    <scope>NUCLEOTIDE SEQUENCE [LARGE SCALE GENOMIC DNA]</scope>
    <source>
        <strain evidence="4 5">DG-6</strain>
    </source>
</reference>
<evidence type="ECO:0000259" key="2">
    <source>
        <dbReference type="Pfam" id="PF02374"/>
    </source>
</evidence>
<dbReference type="OrthoDB" id="141099at2"/>
<evidence type="ECO:0000313" key="5">
    <source>
        <dbReference type="Proteomes" id="UP000054010"/>
    </source>
</evidence>
<dbReference type="Gene3D" id="2.60.40.790">
    <property type="match status" value="1"/>
</dbReference>
<dbReference type="eggNOG" id="COG0071">
    <property type="taxonomic scope" value="Bacteria"/>
</dbReference>
<dbReference type="InterPro" id="IPR025723">
    <property type="entry name" value="ArsA/GET3_ATPase-like"/>
</dbReference>
<evidence type="ECO:0000259" key="3">
    <source>
        <dbReference type="Pfam" id="PF17886"/>
    </source>
</evidence>
<dbReference type="Gene3D" id="3.40.50.300">
    <property type="entry name" value="P-loop containing nucleotide triphosphate hydrolases"/>
    <property type="match status" value="1"/>
</dbReference>
<dbReference type="Proteomes" id="UP000054010">
    <property type="component" value="Unassembled WGS sequence"/>
</dbReference>
<dbReference type="STRING" id="765420.OSCT_2111"/>
<dbReference type="EMBL" id="ADVR01000092">
    <property type="protein sequence ID" value="EFO80026.1"/>
    <property type="molecule type" value="Genomic_DNA"/>
</dbReference>
<dbReference type="InterPro" id="IPR016300">
    <property type="entry name" value="ATPase_ArsA/GET3"/>
</dbReference>
<dbReference type="GO" id="GO:0016887">
    <property type="term" value="F:ATP hydrolysis activity"/>
    <property type="evidence" value="ECO:0007669"/>
    <property type="project" value="InterPro"/>
</dbReference>
<evidence type="ECO:0000313" key="4">
    <source>
        <dbReference type="EMBL" id="EFO80026.1"/>
    </source>
</evidence>
<comment type="similarity">
    <text evidence="1">Belongs to the arsA ATPase family.</text>
</comment>
<dbReference type="Pfam" id="PF17886">
    <property type="entry name" value="ArsA_HSP20"/>
    <property type="match status" value="1"/>
</dbReference>
<dbReference type="GO" id="GO:0005524">
    <property type="term" value="F:ATP binding"/>
    <property type="evidence" value="ECO:0007669"/>
    <property type="project" value="InterPro"/>
</dbReference>
<dbReference type="InterPro" id="IPR008978">
    <property type="entry name" value="HSP20-like_chaperone"/>
</dbReference>
<dbReference type="eggNOG" id="COG0003">
    <property type="taxonomic scope" value="Bacteria"/>
</dbReference>